<feature type="compositionally biased region" description="Basic residues" evidence="1">
    <location>
        <begin position="26"/>
        <end position="35"/>
    </location>
</feature>
<dbReference type="EMBL" id="SPHZ02000010">
    <property type="protein sequence ID" value="KAF0896864.1"/>
    <property type="molecule type" value="Genomic_DNA"/>
</dbReference>
<proteinExistence type="predicted"/>
<dbReference type="AlphaFoldDB" id="A0A6G1CAN7"/>
<accession>A0A6G1CAN7</accession>
<evidence type="ECO:0000313" key="3">
    <source>
        <dbReference type="Proteomes" id="UP000479710"/>
    </source>
</evidence>
<feature type="compositionally biased region" description="Basic and acidic residues" evidence="1">
    <location>
        <begin position="7"/>
        <end position="24"/>
    </location>
</feature>
<gene>
    <name evidence="2" type="ORF">E2562_029369</name>
</gene>
<feature type="region of interest" description="Disordered" evidence="1">
    <location>
        <begin position="55"/>
        <end position="96"/>
    </location>
</feature>
<feature type="region of interest" description="Disordered" evidence="1">
    <location>
        <begin position="1"/>
        <end position="35"/>
    </location>
</feature>
<name>A0A6G1CAN7_9ORYZ</name>
<keyword evidence="3" id="KW-1185">Reference proteome</keyword>
<protein>
    <submittedName>
        <fullName evidence="2">Uncharacterized protein</fullName>
    </submittedName>
</protein>
<sequence>MFKARRNRGETLRAVTGDKLDGGSRRCNRQQRHHPPSLILEANAYLGMAMTGPMHAMATTGAKTAQERWQRRPRGRRGRGGDEDDRWGQRTDQGGGWRLLRKQALPTSLCWLGIFKDKATTLRCFRRCASKQ</sequence>
<evidence type="ECO:0000256" key="1">
    <source>
        <dbReference type="SAM" id="MobiDB-lite"/>
    </source>
</evidence>
<evidence type="ECO:0000313" key="2">
    <source>
        <dbReference type="EMBL" id="KAF0896864.1"/>
    </source>
</evidence>
<reference evidence="2 3" key="1">
    <citation type="submission" date="2019-11" db="EMBL/GenBank/DDBJ databases">
        <title>Whole genome sequence of Oryza granulata.</title>
        <authorList>
            <person name="Li W."/>
        </authorList>
    </citation>
    <scope>NUCLEOTIDE SEQUENCE [LARGE SCALE GENOMIC DNA]</scope>
    <source>
        <strain evidence="3">cv. Menghai</strain>
        <tissue evidence="2">Leaf</tissue>
    </source>
</reference>
<dbReference type="Proteomes" id="UP000479710">
    <property type="component" value="Unassembled WGS sequence"/>
</dbReference>
<comment type="caution">
    <text evidence="2">The sequence shown here is derived from an EMBL/GenBank/DDBJ whole genome shotgun (WGS) entry which is preliminary data.</text>
</comment>
<organism evidence="2 3">
    <name type="scientific">Oryza meyeriana var. granulata</name>
    <dbReference type="NCBI Taxonomy" id="110450"/>
    <lineage>
        <taxon>Eukaryota</taxon>
        <taxon>Viridiplantae</taxon>
        <taxon>Streptophyta</taxon>
        <taxon>Embryophyta</taxon>
        <taxon>Tracheophyta</taxon>
        <taxon>Spermatophyta</taxon>
        <taxon>Magnoliopsida</taxon>
        <taxon>Liliopsida</taxon>
        <taxon>Poales</taxon>
        <taxon>Poaceae</taxon>
        <taxon>BOP clade</taxon>
        <taxon>Oryzoideae</taxon>
        <taxon>Oryzeae</taxon>
        <taxon>Oryzinae</taxon>
        <taxon>Oryza</taxon>
        <taxon>Oryza meyeriana</taxon>
    </lineage>
</organism>